<protein>
    <submittedName>
        <fullName evidence="5">Uncharacterized protein</fullName>
    </submittedName>
</protein>
<feature type="repeat" description="TPR" evidence="3">
    <location>
        <begin position="408"/>
        <end position="441"/>
    </location>
</feature>
<feature type="transmembrane region" description="Helical" evidence="4">
    <location>
        <begin position="367"/>
        <end position="390"/>
    </location>
</feature>
<dbReference type="InterPro" id="IPR011990">
    <property type="entry name" value="TPR-like_helical_dom_sf"/>
</dbReference>
<evidence type="ECO:0000256" key="1">
    <source>
        <dbReference type="ARBA" id="ARBA00022737"/>
    </source>
</evidence>
<dbReference type="Gene3D" id="1.25.40.10">
    <property type="entry name" value="Tetratricopeptide repeat domain"/>
    <property type="match status" value="2"/>
</dbReference>
<feature type="transmembrane region" description="Helical" evidence="4">
    <location>
        <begin position="146"/>
        <end position="164"/>
    </location>
</feature>
<dbReference type="PROSITE" id="PS50005">
    <property type="entry name" value="TPR"/>
    <property type="match status" value="1"/>
</dbReference>
<dbReference type="Pfam" id="PF00515">
    <property type="entry name" value="TPR_1"/>
    <property type="match status" value="1"/>
</dbReference>
<dbReference type="PANTHER" id="PTHR44227">
    <property type="match status" value="1"/>
</dbReference>
<keyword evidence="4" id="KW-0472">Membrane</keyword>
<dbReference type="SMART" id="SM00028">
    <property type="entry name" value="TPR"/>
    <property type="match status" value="3"/>
</dbReference>
<organism evidence="5 6">
    <name type="scientific">Tichowtungia aerotolerans</name>
    <dbReference type="NCBI Taxonomy" id="2697043"/>
    <lineage>
        <taxon>Bacteria</taxon>
        <taxon>Pseudomonadati</taxon>
        <taxon>Kiritimatiellota</taxon>
        <taxon>Tichowtungiia</taxon>
        <taxon>Tichowtungiales</taxon>
        <taxon>Tichowtungiaceae</taxon>
        <taxon>Tichowtungia</taxon>
    </lineage>
</organism>
<evidence type="ECO:0000313" key="5">
    <source>
        <dbReference type="EMBL" id="QHI70843.1"/>
    </source>
</evidence>
<accession>A0A6P1MCK4</accession>
<dbReference type="RefSeq" id="WP_160630015.1">
    <property type="nucleotide sequence ID" value="NZ_CP047593.1"/>
</dbReference>
<evidence type="ECO:0000256" key="3">
    <source>
        <dbReference type="PROSITE-ProRule" id="PRU00339"/>
    </source>
</evidence>
<feature type="transmembrane region" description="Helical" evidence="4">
    <location>
        <begin position="342"/>
        <end position="360"/>
    </location>
</feature>
<feature type="transmembrane region" description="Helical" evidence="4">
    <location>
        <begin position="249"/>
        <end position="267"/>
    </location>
</feature>
<dbReference type="InterPro" id="IPR052346">
    <property type="entry name" value="O-mannosyl-transferase_TMTC"/>
</dbReference>
<reference evidence="5 6" key="1">
    <citation type="submission" date="2020-01" db="EMBL/GenBank/DDBJ databases">
        <title>Ponticoccus aerotolerans gen. nov., sp. nov., an anaerobic bacterium and proposal of Ponticoccusceae fam. nov., Ponticoccusles ord. nov. and Ponticoccuse classis nov. in the phylum Kiritimatiellaeota.</title>
        <authorList>
            <person name="Zhou L.Y."/>
            <person name="Du Z.J."/>
        </authorList>
    </citation>
    <scope>NUCLEOTIDE SEQUENCE [LARGE SCALE GENOMIC DNA]</scope>
    <source>
        <strain evidence="5 6">S-5007</strain>
    </source>
</reference>
<keyword evidence="4" id="KW-1133">Transmembrane helix</keyword>
<dbReference type="InterPro" id="IPR019734">
    <property type="entry name" value="TPR_rpt"/>
</dbReference>
<name>A0A6P1MCK4_9BACT</name>
<keyword evidence="6" id="KW-1185">Reference proteome</keyword>
<dbReference type="Proteomes" id="UP000464954">
    <property type="component" value="Chromosome"/>
</dbReference>
<keyword evidence="2 3" id="KW-0802">TPR repeat</keyword>
<keyword evidence="1" id="KW-0677">Repeat</keyword>
<evidence type="ECO:0000256" key="4">
    <source>
        <dbReference type="SAM" id="Phobius"/>
    </source>
</evidence>
<feature type="transmembrane region" description="Helical" evidence="4">
    <location>
        <begin position="221"/>
        <end position="237"/>
    </location>
</feature>
<proteinExistence type="predicted"/>
<dbReference type="PANTHER" id="PTHR44227:SF3">
    <property type="entry name" value="PROTEIN O-MANNOSYL-TRANSFERASE TMTC4"/>
    <property type="match status" value="1"/>
</dbReference>
<dbReference type="AlphaFoldDB" id="A0A6P1MCK4"/>
<feature type="transmembrane region" description="Helical" evidence="4">
    <location>
        <begin position="176"/>
        <end position="201"/>
    </location>
</feature>
<sequence>MKINKNTLWGAVFVSFVTAIVFFPILKGDFLNWDDHVLLLENYKFRGLGWENLKWMSSTFFCGHWQPLSWISYAFDYLIWGMNPHGWHVTNWLLHVVNSGLVFLICMFFLNKADGLSGLLSGVFGALFYAVHPLRVEPVAWLSTRGYLLGGTFYLLTILFYLNAGNRKRRCLGAPLLFFMLASLSKGIGMMLPLALLLVDWFALGRIKSFREAVACIAEKWAFFLISLFAGVMAFLAKNAEGGMASLSNYSAAKRLGQAVFGVWFYIEKTILPLKLSSLYNNPPTARQLTVVFLLTAVFSVVFFIFRRRLRCVMAFAGVSLLLIFPMIGITQSGSQLFADRFTYLASVPLSVMIAVGLSRMVHFRRIVYGGVFVLLFICGVQSFVWSMAWRESLTLWGNAVSVDPQNPRAYNNLGLAFRNAEAHQKSLECFDKAVQLDPLYVLAWHNRSVSLMMLGRYDQALDGWKRCLSISKMTPEERLGVLRLRGWVLEQTENYAAAERDYSFVINDPACAPDLLVSALMLRAKLYVRQGGNADALADLERVLRLPDSSGARHQQAGKLRQLVKIQLDQ</sequence>
<dbReference type="SUPFAM" id="SSF48452">
    <property type="entry name" value="TPR-like"/>
    <property type="match status" value="1"/>
</dbReference>
<dbReference type="EMBL" id="CP047593">
    <property type="protein sequence ID" value="QHI70843.1"/>
    <property type="molecule type" value="Genomic_DNA"/>
</dbReference>
<feature type="transmembrane region" description="Helical" evidence="4">
    <location>
        <begin position="117"/>
        <end position="134"/>
    </location>
</feature>
<evidence type="ECO:0000256" key="2">
    <source>
        <dbReference type="ARBA" id="ARBA00022803"/>
    </source>
</evidence>
<keyword evidence="4" id="KW-0812">Transmembrane</keyword>
<feature type="transmembrane region" description="Helical" evidence="4">
    <location>
        <begin position="92"/>
        <end position="110"/>
    </location>
</feature>
<evidence type="ECO:0000313" key="6">
    <source>
        <dbReference type="Proteomes" id="UP000464954"/>
    </source>
</evidence>
<feature type="transmembrane region" description="Helical" evidence="4">
    <location>
        <begin position="7"/>
        <end position="26"/>
    </location>
</feature>
<feature type="transmembrane region" description="Helical" evidence="4">
    <location>
        <begin position="313"/>
        <end position="330"/>
    </location>
</feature>
<feature type="transmembrane region" description="Helical" evidence="4">
    <location>
        <begin position="287"/>
        <end position="306"/>
    </location>
</feature>
<gene>
    <name evidence="5" type="ORF">GT409_15805</name>
</gene>
<dbReference type="KEGG" id="taer:GT409_15805"/>